<reference evidence="1 2" key="1">
    <citation type="journal article" date="2008" name="Nature">
        <title>The genome of Laccaria bicolor provides insights into mycorrhizal symbiosis.</title>
        <authorList>
            <person name="Martin F."/>
            <person name="Aerts A."/>
            <person name="Ahren D."/>
            <person name="Brun A."/>
            <person name="Danchin E.G.J."/>
            <person name="Duchaussoy F."/>
            <person name="Gibon J."/>
            <person name="Kohler A."/>
            <person name="Lindquist E."/>
            <person name="Pereda V."/>
            <person name="Salamov A."/>
            <person name="Shapiro H.J."/>
            <person name="Wuyts J."/>
            <person name="Blaudez D."/>
            <person name="Buee M."/>
            <person name="Brokstein P."/>
            <person name="Canbaeck B."/>
            <person name="Cohen D."/>
            <person name="Courty P.E."/>
            <person name="Coutinho P.M."/>
            <person name="Delaruelle C."/>
            <person name="Detter J.C."/>
            <person name="Deveau A."/>
            <person name="DiFazio S."/>
            <person name="Duplessis S."/>
            <person name="Fraissinet-Tachet L."/>
            <person name="Lucic E."/>
            <person name="Frey-Klett P."/>
            <person name="Fourrey C."/>
            <person name="Feussner I."/>
            <person name="Gay G."/>
            <person name="Grimwood J."/>
            <person name="Hoegger P.J."/>
            <person name="Jain P."/>
            <person name="Kilaru S."/>
            <person name="Labbe J."/>
            <person name="Lin Y.C."/>
            <person name="Legue V."/>
            <person name="Le Tacon F."/>
            <person name="Marmeisse R."/>
            <person name="Melayah D."/>
            <person name="Montanini B."/>
            <person name="Muratet M."/>
            <person name="Nehls U."/>
            <person name="Niculita-Hirzel H."/>
            <person name="Oudot-Le Secq M.P."/>
            <person name="Peter M."/>
            <person name="Quesneville H."/>
            <person name="Rajashekar B."/>
            <person name="Reich M."/>
            <person name="Rouhier N."/>
            <person name="Schmutz J."/>
            <person name="Yin T."/>
            <person name="Chalot M."/>
            <person name="Henrissat B."/>
            <person name="Kuees U."/>
            <person name="Lucas S."/>
            <person name="Van de Peer Y."/>
            <person name="Podila G.K."/>
            <person name="Polle A."/>
            <person name="Pukkila P.J."/>
            <person name="Richardson P.M."/>
            <person name="Rouze P."/>
            <person name="Sanders I.R."/>
            <person name="Stajich J.E."/>
            <person name="Tunlid A."/>
            <person name="Tuskan G."/>
            <person name="Grigoriev I.V."/>
        </authorList>
    </citation>
    <scope>NUCLEOTIDE SEQUENCE [LARGE SCALE GENOMIC DNA]</scope>
    <source>
        <strain evidence="2">S238N-H82 / ATCC MYA-4686</strain>
    </source>
</reference>
<dbReference type="AlphaFoldDB" id="B0CW05"/>
<dbReference type="Proteomes" id="UP000001194">
    <property type="component" value="Unassembled WGS sequence"/>
</dbReference>
<dbReference type="RefSeq" id="XP_001875925.1">
    <property type="nucleotide sequence ID" value="XM_001875890.1"/>
</dbReference>
<dbReference type="KEGG" id="lbc:LACBIDRAFT_323068"/>
<keyword evidence="2" id="KW-1185">Reference proteome</keyword>
<organism evidence="2">
    <name type="scientific">Laccaria bicolor (strain S238N-H82 / ATCC MYA-4686)</name>
    <name type="common">Bicoloured deceiver</name>
    <name type="synonym">Laccaria laccata var. bicolor</name>
    <dbReference type="NCBI Taxonomy" id="486041"/>
    <lineage>
        <taxon>Eukaryota</taxon>
        <taxon>Fungi</taxon>
        <taxon>Dikarya</taxon>
        <taxon>Basidiomycota</taxon>
        <taxon>Agaricomycotina</taxon>
        <taxon>Agaricomycetes</taxon>
        <taxon>Agaricomycetidae</taxon>
        <taxon>Agaricales</taxon>
        <taxon>Agaricineae</taxon>
        <taxon>Hydnangiaceae</taxon>
        <taxon>Laccaria</taxon>
    </lineage>
</organism>
<sequence>MADLERSAKPVSQWTNNMLLAFNIRVEDAGVEAFFNIPQLPPPTVSSAILDNLDEPPGLSYEDHVFFNYKGMAERLRSCIEFTLFLLGLLHYDSGYRLLSVWAKLSLPMAGRRINADIDLFVMNELGEYILIFHEDKHSSQDPEAQVIAKAIAAFDCNNNKRVKSGLQRLPDKDICAIVMKRTAITFYRVHVTTALVDAVAALTYPQGETTVLRFVPPVPNQELYGTEGMHPLANRLSVFQCLEASRQLY</sequence>
<gene>
    <name evidence="1" type="ORF">LACBIDRAFT_323068</name>
</gene>
<protein>
    <submittedName>
        <fullName evidence="1">Predicted protein</fullName>
    </submittedName>
</protein>
<evidence type="ECO:0000313" key="1">
    <source>
        <dbReference type="EMBL" id="EDR13427.1"/>
    </source>
</evidence>
<accession>B0CW05</accession>
<dbReference type="EMBL" id="DS547093">
    <property type="protein sequence ID" value="EDR13427.1"/>
    <property type="molecule type" value="Genomic_DNA"/>
</dbReference>
<dbReference type="HOGENOM" id="CLU_078038_0_0_1"/>
<evidence type="ECO:0000313" key="2">
    <source>
        <dbReference type="Proteomes" id="UP000001194"/>
    </source>
</evidence>
<dbReference type="OrthoDB" id="3213671at2759"/>
<dbReference type="GeneID" id="6071961"/>
<dbReference type="InParanoid" id="B0CW05"/>
<proteinExistence type="predicted"/>
<name>B0CW05_LACBS</name>